<protein>
    <submittedName>
        <fullName evidence="1">Uncharacterized protein</fullName>
    </submittedName>
</protein>
<evidence type="ECO:0000313" key="2">
    <source>
        <dbReference type="Proteomes" id="UP000215914"/>
    </source>
</evidence>
<reference evidence="2" key="1">
    <citation type="journal article" date="2017" name="Nature">
        <title>The sunflower genome provides insights into oil metabolism, flowering and Asterid evolution.</title>
        <authorList>
            <person name="Badouin H."/>
            <person name="Gouzy J."/>
            <person name="Grassa C.J."/>
            <person name="Murat F."/>
            <person name="Staton S.E."/>
            <person name="Cottret L."/>
            <person name="Lelandais-Briere C."/>
            <person name="Owens G.L."/>
            <person name="Carrere S."/>
            <person name="Mayjonade B."/>
            <person name="Legrand L."/>
            <person name="Gill N."/>
            <person name="Kane N.C."/>
            <person name="Bowers J.E."/>
            <person name="Hubner S."/>
            <person name="Bellec A."/>
            <person name="Berard A."/>
            <person name="Berges H."/>
            <person name="Blanchet N."/>
            <person name="Boniface M.C."/>
            <person name="Brunel D."/>
            <person name="Catrice O."/>
            <person name="Chaidir N."/>
            <person name="Claudel C."/>
            <person name="Donnadieu C."/>
            <person name="Faraut T."/>
            <person name="Fievet G."/>
            <person name="Helmstetter N."/>
            <person name="King M."/>
            <person name="Knapp S.J."/>
            <person name="Lai Z."/>
            <person name="Le Paslier M.C."/>
            <person name="Lippi Y."/>
            <person name="Lorenzon L."/>
            <person name="Mandel J.R."/>
            <person name="Marage G."/>
            <person name="Marchand G."/>
            <person name="Marquand E."/>
            <person name="Bret-Mestries E."/>
            <person name="Morien E."/>
            <person name="Nambeesan S."/>
            <person name="Nguyen T."/>
            <person name="Pegot-Espagnet P."/>
            <person name="Pouilly N."/>
            <person name="Raftis F."/>
            <person name="Sallet E."/>
            <person name="Schiex T."/>
            <person name="Thomas J."/>
            <person name="Vandecasteele C."/>
            <person name="Vares D."/>
            <person name="Vear F."/>
            <person name="Vautrin S."/>
            <person name="Crespi M."/>
            <person name="Mangin B."/>
            <person name="Burke J.M."/>
            <person name="Salse J."/>
            <person name="Munos S."/>
            <person name="Vincourt P."/>
            <person name="Rieseberg L.H."/>
            <person name="Langlade N.B."/>
        </authorList>
    </citation>
    <scope>NUCLEOTIDE SEQUENCE [LARGE SCALE GENOMIC DNA]</scope>
    <source>
        <strain evidence="2">cv. SF193</strain>
    </source>
</reference>
<organism evidence="1 2">
    <name type="scientific">Helianthus annuus</name>
    <name type="common">Common sunflower</name>
    <dbReference type="NCBI Taxonomy" id="4232"/>
    <lineage>
        <taxon>Eukaryota</taxon>
        <taxon>Viridiplantae</taxon>
        <taxon>Streptophyta</taxon>
        <taxon>Embryophyta</taxon>
        <taxon>Tracheophyta</taxon>
        <taxon>Spermatophyta</taxon>
        <taxon>Magnoliopsida</taxon>
        <taxon>eudicotyledons</taxon>
        <taxon>Gunneridae</taxon>
        <taxon>Pentapetalae</taxon>
        <taxon>asterids</taxon>
        <taxon>campanulids</taxon>
        <taxon>Asterales</taxon>
        <taxon>Asteraceae</taxon>
        <taxon>Asteroideae</taxon>
        <taxon>Heliantheae alliance</taxon>
        <taxon>Heliantheae</taxon>
        <taxon>Helianthus</taxon>
    </lineage>
</organism>
<dbReference type="EMBL" id="CM007893">
    <property type="protein sequence ID" value="OTG27485.1"/>
    <property type="molecule type" value="Genomic_DNA"/>
</dbReference>
<gene>
    <name evidence="1" type="ORF">HannXRQ_Chr04g0100601</name>
</gene>
<dbReference type="AlphaFoldDB" id="A0A251UVT5"/>
<dbReference type="InParanoid" id="A0A251UVT5"/>
<sequence length="62" mass="7011">MKAGNGLVQSNSTAAVASKLMTIRFRIDMSRLCVHHSYWLYLHHGLNKDQISHGWSVTRNDG</sequence>
<dbReference type="Proteomes" id="UP000215914">
    <property type="component" value="Chromosome 4"/>
</dbReference>
<keyword evidence="2" id="KW-1185">Reference proteome</keyword>
<proteinExistence type="predicted"/>
<accession>A0A251UVT5</accession>
<evidence type="ECO:0000313" key="1">
    <source>
        <dbReference type="EMBL" id="OTG27485.1"/>
    </source>
</evidence>
<name>A0A251UVT5_HELAN</name>